<evidence type="ECO:0000313" key="3">
    <source>
        <dbReference type="Proteomes" id="UP000502136"/>
    </source>
</evidence>
<dbReference type="Pfam" id="PF12867">
    <property type="entry name" value="DinB_2"/>
    <property type="match status" value="1"/>
</dbReference>
<keyword evidence="3" id="KW-1185">Reference proteome</keyword>
<dbReference type="InterPro" id="IPR034660">
    <property type="entry name" value="DinB/YfiT-like"/>
</dbReference>
<dbReference type="AlphaFoldDB" id="A0A6H2GVH9"/>
<dbReference type="InterPro" id="IPR024775">
    <property type="entry name" value="DinB-like"/>
</dbReference>
<name>A0A6H2GVH9_9BACL</name>
<gene>
    <name evidence="2" type="ORF">HGI30_07575</name>
</gene>
<organism evidence="2 3">
    <name type="scientific">Paenibacillus albicereus</name>
    <dbReference type="NCBI Taxonomy" id="2726185"/>
    <lineage>
        <taxon>Bacteria</taxon>
        <taxon>Bacillati</taxon>
        <taxon>Bacillota</taxon>
        <taxon>Bacilli</taxon>
        <taxon>Bacillales</taxon>
        <taxon>Paenibacillaceae</taxon>
        <taxon>Paenibacillus</taxon>
    </lineage>
</organism>
<dbReference type="KEGG" id="palr:HGI30_07575"/>
<dbReference type="SUPFAM" id="SSF109854">
    <property type="entry name" value="DinB/YfiT-like putative metalloenzymes"/>
    <property type="match status" value="1"/>
</dbReference>
<reference evidence="2 3" key="1">
    <citation type="submission" date="2020-04" db="EMBL/GenBank/DDBJ databases">
        <title>Novel Paenibacillus strain UniB2 isolated from commercial digestive syrup.</title>
        <authorList>
            <person name="Thorat V."/>
            <person name="Kirdat K."/>
            <person name="Tiwarekar B."/>
            <person name="Yadav A."/>
        </authorList>
    </citation>
    <scope>NUCLEOTIDE SEQUENCE [LARGE SCALE GENOMIC DNA]</scope>
    <source>
        <strain evidence="2 3">UniB2</strain>
    </source>
</reference>
<dbReference type="Proteomes" id="UP000502136">
    <property type="component" value="Chromosome"/>
</dbReference>
<accession>A0A6H2GVH9</accession>
<sequence length="161" mass="18112">MTRPDSAIFGQLEAVRSLTLRQLDDLTPLQADLIPSGFRNSIRWNAGHLVAVLERFAFKAPGIPSPLPPSFRTQFDFGSSPASWMDQEEPVPTLEELLELLRDQPGRVREALDGRLDEDVEPYTTTTGILLSTPREYLSLGLYHEGLHLSVIKLYRRLLGL</sequence>
<dbReference type="RefSeq" id="WP_168907071.1">
    <property type="nucleotide sequence ID" value="NZ_CP051428.1"/>
</dbReference>
<evidence type="ECO:0000259" key="1">
    <source>
        <dbReference type="Pfam" id="PF12867"/>
    </source>
</evidence>
<dbReference type="Gene3D" id="1.20.120.450">
    <property type="entry name" value="dinb family like domain"/>
    <property type="match status" value="1"/>
</dbReference>
<evidence type="ECO:0000313" key="2">
    <source>
        <dbReference type="EMBL" id="QJC51420.1"/>
    </source>
</evidence>
<protein>
    <submittedName>
        <fullName evidence="2">DinB family protein</fullName>
    </submittedName>
</protein>
<dbReference type="EMBL" id="CP051428">
    <property type="protein sequence ID" value="QJC51420.1"/>
    <property type="molecule type" value="Genomic_DNA"/>
</dbReference>
<proteinExistence type="predicted"/>
<feature type="domain" description="DinB-like" evidence="1">
    <location>
        <begin position="11"/>
        <end position="152"/>
    </location>
</feature>